<accession>A0A6C0IC49</accession>
<dbReference type="AlphaFoldDB" id="A0A6C0IC49"/>
<sequence length="431" mass="46333">MSIPALPTCTPTESPFKYIRITPLCTNPWVCAGDFDPNTSQPFPGITGPCGITGTVVTPDPYSGCPRGVTCVTNPTYLNQCTVINWYGLTGSAPLVDSTVSASANLLCPNALINYMLKPQEIAAQFTCCDSSLPPISYNLPCFGKNPGPPLGNCYPQLCPGVPNPCYPGPPNPPSPCMTEYPVDGICQFITQISASMCNTIQSGGYGVYNFLIKPPSFPASLDSSGCYTDPLQNPCYNPSSFFTPFQGAPTPIKGYGNYNNILFTIGACFNVPPPPGGTACGPCSQLVTLLYIGKICDNGCAPQLPPFQKYEDVNNKNFDCCTIPGMPLDTFPVFFYNYIYANVLFSITDSSGNNRRCKNKPYNSSCFLSVAPYLTLIGEEAAFCVYFGQTRNCGGLNVIVVNSRVPINCLMWGGPVYVITTPKLCYTTLC</sequence>
<name>A0A6C0IC49_9ZZZZ</name>
<reference evidence="1" key="1">
    <citation type="journal article" date="2020" name="Nature">
        <title>Giant virus diversity and host interactions through global metagenomics.</title>
        <authorList>
            <person name="Schulz F."/>
            <person name="Roux S."/>
            <person name="Paez-Espino D."/>
            <person name="Jungbluth S."/>
            <person name="Walsh D.A."/>
            <person name="Denef V.J."/>
            <person name="McMahon K.D."/>
            <person name="Konstantinidis K.T."/>
            <person name="Eloe-Fadrosh E.A."/>
            <person name="Kyrpides N.C."/>
            <person name="Woyke T."/>
        </authorList>
    </citation>
    <scope>NUCLEOTIDE SEQUENCE</scope>
    <source>
        <strain evidence="1">GVMAG-M-3300023184-71</strain>
    </source>
</reference>
<organism evidence="1">
    <name type="scientific">viral metagenome</name>
    <dbReference type="NCBI Taxonomy" id="1070528"/>
    <lineage>
        <taxon>unclassified sequences</taxon>
        <taxon>metagenomes</taxon>
        <taxon>organismal metagenomes</taxon>
    </lineage>
</organism>
<protein>
    <submittedName>
        <fullName evidence="1">Uncharacterized protein</fullName>
    </submittedName>
</protein>
<proteinExistence type="predicted"/>
<evidence type="ECO:0000313" key="1">
    <source>
        <dbReference type="EMBL" id="QHT90641.1"/>
    </source>
</evidence>
<dbReference type="EMBL" id="MN740156">
    <property type="protein sequence ID" value="QHT90641.1"/>
    <property type="molecule type" value="Genomic_DNA"/>
</dbReference>